<comment type="caution">
    <text evidence="1">The sequence shown here is derived from an EMBL/GenBank/DDBJ whole genome shotgun (WGS) entry which is preliminary data.</text>
</comment>
<organism evidence="1 2">
    <name type="scientific">Steinernema carpocapsae</name>
    <name type="common">Entomopathogenic nematode</name>
    <dbReference type="NCBI Taxonomy" id="34508"/>
    <lineage>
        <taxon>Eukaryota</taxon>
        <taxon>Metazoa</taxon>
        <taxon>Ecdysozoa</taxon>
        <taxon>Nematoda</taxon>
        <taxon>Chromadorea</taxon>
        <taxon>Rhabditida</taxon>
        <taxon>Tylenchina</taxon>
        <taxon>Panagrolaimomorpha</taxon>
        <taxon>Strongyloidoidea</taxon>
        <taxon>Steinernematidae</taxon>
        <taxon>Steinernema</taxon>
    </lineage>
</organism>
<gene>
    <name evidence="1" type="ORF">L596_026811</name>
</gene>
<accession>A0A4U5M2F8</accession>
<proteinExistence type="predicted"/>
<dbReference type="EMBL" id="AZBU02000010">
    <property type="protein sequence ID" value="TKR62909.1"/>
    <property type="molecule type" value="Genomic_DNA"/>
</dbReference>
<name>A0A4U5M2F8_STECR</name>
<evidence type="ECO:0000313" key="1">
    <source>
        <dbReference type="EMBL" id="TKR62909.1"/>
    </source>
</evidence>
<dbReference type="AlphaFoldDB" id="A0A4U5M2F8"/>
<protein>
    <submittedName>
        <fullName evidence="1">Uncharacterized protein</fullName>
    </submittedName>
</protein>
<dbReference type="Proteomes" id="UP000298663">
    <property type="component" value="Unassembled WGS sequence"/>
</dbReference>
<keyword evidence="2" id="KW-1185">Reference proteome</keyword>
<reference evidence="1 2" key="1">
    <citation type="journal article" date="2015" name="Genome Biol.">
        <title>Comparative genomics of Steinernema reveals deeply conserved gene regulatory networks.</title>
        <authorList>
            <person name="Dillman A.R."/>
            <person name="Macchietto M."/>
            <person name="Porter C.F."/>
            <person name="Rogers A."/>
            <person name="Williams B."/>
            <person name="Antoshechkin I."/>
            <person name="Lee M.M."/>
            <person name="Goodwin Z."/>
            <person name="Lu X."/>
            <person name="Lewis E.E."/>
            <person name="Goodrich-Blair H."/>
            <person name="Stock S.P."/>
            <person name="Adams B.J."/>
            <person name="Sternberg P.W."/>
            <person name="Mortazavi A."/>
        </authorList>
    </citation>
    <scope>NUCLEOTIDE SEQUENCE [LARGE SCALE GENOMIC DNA]</scope>
    <source>
        <strain evidence="1 2">ALL</strain>
    </source>
</reference>
<sequence length="93" mass="10223">MFGCSPGFAKLINLICRYPKTYDCLTEDKAVINQKQELYGMCMRGVPGKSYVINKTCLSKAIGKMEVTVAAPFAFARVSPSSRTGRFCNRDGA</sequence>
<reference evidence="1 2" key="2">
    <citation type="journal article" date="2019" name="G3 (Bethesda)">
        <title>Hybrid Assembly of the Genome of the Entomopathogenic Nematode Steinernema carpocapsae Identifies the X-Chromosome.</title>
        <authorList>
            <person name="Serra L."/>
            <person name="Macchietto M."/>
            <person name="Macias-Munoz A."/>
            <person name="McGill C.J."/>
            <person name="Rodriguez I.M."/>
            <person name="Rodriguez B."/>
            <person name="Murad R."/>
            <person name="Mortazavi A."/>
        </authorList>
    </citation>
    <scope>NUCLEOTIDE SEQUENCE [LARGE SCALE GENOMIC DNA]</scope>
    <source>
        <strain evidence="1 2">ALL</strain>
    </source>
</reference>
<evidence type="ECO:0000313" key="2">
    <source>
        <dbReference type="Proteomes" id="UP000298663"/>
    </source>
</evidence>